<dbReference type="Pfam" id="PF03466">
    <property type="entry name" value="LysR_substrate"/>
    <property type="match status" value="1"/>
</dbReference>
<dbReference type="InterPro" id="IPR036390">
    <property type="entry name" value="WH_DNA-bd_sf"/>
</dbReference>
<dbReference type="GO" id="GO:0003700">
    <property type="term" value="F:DNA-binding transcription factor activity"/>
    <property type="evidence" value="ECO:0007669"/>
    <property type="project" value="InterPro"/>
</dbReference>
<evidence type="ECO:0000256" key="1">
    <source>
        <dbReference type="ARBA" id="ARBA00009437"/>
    </source>
</evidence>
<proteinExistence type="inferred from homology"/>
<dbReference type="OMA" id="FTMCAAY"/>
<reference evidence="6" key="1">
    <citation type="submission" date="2020-07" db="EMBL/GenBank/DDBJ databases">
        <authorList>
            <person name="Camacho E."/>
        </authorList>
    </citation>
    <scope>NUCLEOTIDE SEQUENCE</scope>
    <source>
        <strain evidence="6">MPO218</strain>
    </source>
</reference>
<dbReference type="PANTHER" id="PTHR30346">
    <property type="entry name" value="TRANSCRIPTIONAL DUAL REGULATOR HCAR-RELATED"/>
    <property type="match status" value="1"/>
</dbReference>
<evidence type="ECO:0000313" key="7">
    <source>
        <dbReference type="Proteomes" id="UP000664914"/>
    </source>
</evidence>
<keyword evidence="2" id="KW-0805">Transcription regulation</keyword>
<dbReference type="GO" id="GO:0003677">
    <property type="term" value="F:DNA binding"/>
    <property type="evidence" value="ECO:0007669"/>
    <property type="project" value="UniProtKB-KW"/>
</dbReference>
<feature type="domain" description="HTH lysR-type" evidence="5">
    <location>
        <begin position="1"/>
        <end position="58"/>
    </location>
</feature>
<dbReference type="RefSeq" id="WP_012049463.1">
    <property type="nucleotide sequence ID" value="NZ_CP059319.1"/>
</dbReference>
<dbReference type="InterPro" id="IPR000847">
    <property type="entry name" value="LysR_HTH_N"/>
</dbReference>
<dbReference type="PRINTS" id="PR00039">
    <property type="entry name" value="HTHLYSR"/>
</dbReference>
<dbReference type="GO" id="GO:0032993">
    <property type="term" value="C:protein-DNA complex"/>
    <property type="evidence" value="ECO:0007669"/>
    <property type="project" value="TreeGrafter"/>
</dbReference>
<dbReference type="InterPro" id="IPR036388">
    <property type="entry name" value="WH-like_DNA-bd_sf"/>
</dbReference>
<organism evidence="6 7">
    <name type="scientific">Rhizorhabdus wittichii</name>
    <dbReference type="NCBI Taxonomy" id="160791"/>
    <lineage>
        <taxon>Bacteria</taxon>
        <taxon>Pseudomonadati</taxon>
        <taxon>Pseudomonadota</taxon>
        <taxon>Alphaproteobacteria</taxon>
        <taxon>Sphingomonadales</taxon>
        <taxon>Sphingomonadaceae</taxon>
        <taxon>Rhizorhabdus</taxon>
    </lineage>
</organism>
<keyword evidence="4" id="KW-0804">Transcription</keyword>
<dbReference type="AlphaFoldDB" id="A0A975CYY0"/>
<dbReference type="CDD" id="cd08414">
    <property type="entry name" value="PBP2_LTTR_aromatics_like"/>
    <property type="match status" value="1"/>
</dbReference>
<dbReference type="SUPFAM" id="SSF53850">
    <property type="entry name" value="Periplasmic binding protein-like II"/>
    <property type="match status" value="1"/>
</dbReference>
<evidence type="ECO:0000259" key="5">
    <source>
        <dbReference type="PROSITE" id="PS50931"/>
    </source>
</evidence>
<dbReference type="PROSITE" id="PS50931">
    <property type="entry name" value="HTH_LYSR"/>
    <property type="match status" value="1"/>
</dbReference>
<gene>
    <name evidence="6" type="ORF">HRJ34_16145</name>
</gene>
<dbReference type="PANTHER" id="PTHR30346:SF0">
    <property type="entry name" value="HCA OPERON TRANSCRIPTIONAL ACTIVATOR HCAR"/>
    <property type="match status" value="1"/>
</dbReference>
<keyword evidence="3" id="KW-0238">DNA-binding</keyword>
<accession>A0A975CYY0</accession>
<evidence type="ECO:0000256" key="4">
    <source>
        <dbReference type="ARBA" id="ARBA00023163"/>
    </source>
</evidence>
<evidence type="ECO:0000313" key="6">
    <source>
        <dbReference type="EMBL" id="QTH19893.1"/>
    </source>
</evidence>
<dbReference type="SUPFAM" id="SSF46785">
    <property type="entry name" value="Winged helix' DNA-binding domain"/>
    <property type="match status" value="1"/>
</dbReference>
<dbReference type="Pfam" id="PF00126">
    <property type="entry name" value="HTH_1"/>
    <property type="match status" value="1"/>
</dbReference>
<dbReference type="InterPro" id="IPR005119">
    <property type="entry name" value="LysR_subst-bd"/>
</dbReference>
<reference evidence="6" key="2">
    <citation type="submission" date="2021-04" db="EMBL/GenBank/DDBJ databases">
        <title>Isolation and genomic analysis of the ibuprofen-degrading bacterium Sphingomonas strain MPO218.</title>
        <authorList>
            <person name="Aulestia M."/>
            <person name="Flores A."/>
            <person name="Mangas E.L."/>
            <person name="Perez-Pulido A.J."/>
            <person name="Santero E."/>
            <person name="Camacho E.M."/>
        </authorList>
    </citation>
    <scope>NUCLEOTIDE SEQUENCE</scope>
    <source>
        <strain evidence="6">MPO218</strain>
    </source>
</reference>
<dbReference type="Gene3D" id="1.10.10.10">
    <property type="entry name" value="Winged helix-like DNA-binding domain superfamily/Winged helix DNA-binding domain"/>
    <property type="match status" value="1"/>
</dbReference>
<evidence type="ECO:0000256" key="2">
    <source>
        <dbReference type="ARBA" id="ARBA00023015"/>
    </source>
</evidence>
<evidence type="ECO:0000256" key="3">
    <source>
        <dbReference type="ARBA" id="ARBA00023125"/>
    </source>
</evidence>
<dbReference type="EMBL" id="CP059319">
    <property type="protein sequence ID" value="QTH19893.1"/>
    <property type="molecule type" value="Genomic_DNA"/>
</dbReference>
<dbReference type="FunFam" id="1.10.10.10:FF:000001">
    <property type="entry name" value="LysR family transcriptional regulator"/>
    <property type="match status" value="1"/>
</dbReference>
<dbReference type="Proteomes" id="UP000664914">
    <property type="component" value="Chromosome"/>
</dbReference>
<sequence>MDLRQLLYFTTLADTLNFHRAAERLNISQPPLTVAIRKLEAELDAQLFVRGPRGVILTAAGEAALEPARAALARAQEVRTAVRQGRLGERGRLRIGFVGSAIYSLLPRLIPAYRRRYPLVELEIEDSTSVEIARRLRAGELDVGLVRLPLLDGHDLDVLPVETDELIAAVPATSVHAGAARLPLATLAAEPFILHTRISVLHMVALLACQEAGFLPRVAQEATQVHTILSLVQSGLGVALVPARTTRQVPDGVRLVRLAAPPRIASGIAVREQEAGPLAANFLALARTETDSE</sequence>
<comment type="similarity">
    <text evidence="1">Belongs to the LysR transcriptional regulatory family.</text>
</comment>
<name>A0A975CYY0_9SPHN</name>
<protein>
    <submittedName>
        <fullName evidence="6">LysR family transcriptional regulator</fullName>
    </submittedName>
</protein>
<dbReference type="Gene3D" id="3.40.190.10">
    <property type="entry name" value="Periplasmic binding protein-like II"/>
    <property type="match status" value="2"/>
</dbReference>